<evidence type="ECO:0000256" key="11">
    <source>
        <dbReference type="SAM" id="Phobius"/>
    </source>
</evidence>
<evidence type="ECO:0000256" key="2">
    <source>
        <dbReference type="ARBA" id="ARBA00004308"/>
    </source>
</evidence>
<dbReference type="GO" id="GO:0012505">
    <property type="term" value="C:endomembrane system"/>
    <property type="evidence" value="ECO:0007669"/>
    <property type="project" value="UniProtKB-SubCell"/>
</dbReference>
<dbReference type="GO" id="GO:0050793">
    <property type="term" value="P:regulation of developmental process"/>
    <property type="evidence" value="ECO:0007669"/>
    <property type="project" value="UniProtKB-ARBA"/>
</dbReference>
<evidence type="ECO:0000313" key="14">
    <source>
        <dbReference type="EMBL" id="CAG7822780.1"/>
    </source>
</evidence>
<name>A0A8J2PUG7_9HEXA</name>
<dbReference type="PANTHER" id="PTHR24416">
    <property type="entry name" value="TYROSINE-PROTEIN KINASE RECEPTOR"/>
    <property type="match status" value="1"/>
</dbReference>
<evidence type="ECO:0000256" key="8">
    <source>
        <dbReference type="ARBA" id="ARBA00023137"/>
    </source>
</evidence>
<dbReference type="GO" id="GO:0005886">
    <property type="term" value="C:plasma membrane"/>
    <property type="evidence" value="ECO:0007669"/>
    <property type="project" value="TreeGrafter"/>
</dbReference>
<dbReference type="InterPro" id="IPR000719">
    <property type="entry name" value="Prot_kinase_dom"/>
</dbReference>
<dbReference type="GO" id="GO:0004714">
    <property type="term" value="F:transmembrane receptor protein tyrosine kinase activity"/>
    <property type="evidence" value="ECO:0007669"/>
    <property type="project" value="UniProtKB-EC"/>
</dbReference>
<feature type="signal peptide" evidence="12">
    <location>
        <begin position="1"/>
        <end position="18"/>
    </location>
</feature>
<evidence type="ECO:0000256" key="9">
    <source>
        <dbReference type="ARBA" id="ARBA00051243"/>
    </source>
</evidence>
<sequence>MTLYIIATLSLIWTVSHVTPWIPDDFMETYPNIKLKSYRLFAKNRTVEQNETHFRLPRVFDELVFECSSELPTKWNYFNQQAKNIEINKWRYYNSTGSRTSTGSQFYSTFKVALSNPNKMVNLSCENVCPKELKNCKHLNTFLRNTVAADISPGFFELQYGFGNRELRRKAQDFDRGVSVSPRLGWNTGCTYLLNVDMDTGAFACMKADGSEEEVPSMFIPCNNPDECDTVFFNNGDNCTSGKTFKRNCSSRICSELRDTSSLFVLACGDYNENSVARGFYKTLDDVQSGKKELHEYKGRVPKTIPYEDMVEVRLGSVNPAEMRYAKNKSIIYTHSLLDFECLALRSFFSHGFRWKVLKGNGTEIELGSGTETLDDVTQLYTSKKTIFFDSPLITAIVCEAPNWNELNMTNFTMHVSVAESVPPYFFEGNGKAIKKVQEKMVDVNSATLKLTCSRFGEPPALIEWHFDGIKPEASDGNGTLVQHYTVRDTDSKSEVIMKPNHPFTEVVCVAGNAAGEARLHYRITPDAESRMDIPIISGVVACALFLVIVVIIIAFYKIRKTQLGAYLSDGEIEEFFTGASGGHDAFVLPYDNKLELSRESFVTEDIVLGSGTYGKVLKGHIGFLDVAIKVTKSSSESLDYLKALLSEVKVMSYVGSHSNIVNLIGACTSNLQKNEIQVILEFCERGDMLSVLKKGRSKYIDLLDISSLGPNQKSPVVSELVSSNMILSTRHLVHWALDIIEAMEFISSKNIIHGDLAARNVLISHDLKAKISDFGLSKHMYSCAVYVKKSYVPLPTRWMAYESLKNLEFSKESDVWSLGVTLWEMFSLGLIPYDKYMWEFQSHSLLAEGIRLEKPIYASQHIYTLMCQTWNIDPRERPSYACLKEEFNKIFNSLQD</sequence>
<feature type="transmembrane region" description="Helical" evidence="11">
    <location>
        <begin position="536"/>
        <end position="557"/>
    </location>
</feature>
<evidence type="ECO:0000256" key="12">
    <source>
        <dbReference type="SAM" id="SignalP"/>
    </source>
</evidence>
<evidence type="ECO:0000256" key="1">
    <source>
        <dbReference type="ARBA" id="ARBA00004167"/>
    </source>
</evidence>
<dbReference type="Pfam" id="PF07714">
    <property type="entry name" value="PK_Tyr_Ser-Thr"/>
    <property type="match status" value="1"/>
</dbReference>
<organism evidence="14 15">
    <name type="scientific">Allacma fusca</name>
    <dbReference type="NCBI Taxonomy" id="39272"/>
    <lineage>
        <taxon>Eukaryota</taxon>
        <taxon>Metazoa</taxon>
        <taxon>Ecdysozoa</taxon>
        <taxon>Arthropoda</taxon>
        <taxon>Hexapoda</taxon>
        <taxon>Collembola</taxon>
        <taxon>Symphypleona</taxon>
        <taxon>Sminthuridae</taxon>
        <taxon>Allacma</taxon>
    </lineage>
</organism>
<dbReference type="InterPro" id="IPR050122">
    <property type="entry name" value="RTK"/>
</dbReference>
<protein>
    <recommendedName>
        <fullName evidence="13">Protein kinase domain-containing protein</fullName>
    </recommendedName>
</protein>
<keyword evidence="4 10" id="KW-0547">Nucleotide-binding</keyword>
<evidence type="ECO:0000256" key="7">
    <source>
        <dbReference type="ARBA" id="ARBA00023136"/>
    </source>
</evidence>
<dbReference type="PANTHER" id="PTHR24416:SF600">
    <property type="entry name" value="PDGF- AND VEGF-RECEPTOR RELATED, ISOFORM J"/>
    <property type="match status" value="1"/>
</dbReference>
<evidence type="ECO:0000313" key="15">
    <source>
        <dbReference type="Proteomes" id="UP000708208"/>
    </source>
</evidence>
<reference evidence="14" key="1">
    <citation type="submission" date="2021-06" db="EMBL/GenBank/DDBJ databases">
        <authorList>
            <person name="Hodson N. C."/>
            <person name="Mongue J. A."/>
            <person name="Jaron S. K."/>
        </authorList>
    </citation>
    <scope>NUCLEOTIDE SEQUENCE</scope>
</reference>
<dbReference type="GO" id="GO:0005524">
    <property type="term" value="F:ATP binding"/>
    <property type="evidence" value="ECO:0007669"/>
    <property type="project" value="UniProtKB-UniRule"/>
</dbReference>
<dbReference type="PROSITE" id="PS00109">
    <property type="entry name" value="PROTEIN_KINASE_TYR"/>
    <property type="match status" value="1"/>
</dbReference>
<evidence type="ECO:0000259" key="13">
    <source>
        <dbReference type="PROSITE" id="PS50011"/>
    </source>
</evidence>
<keyword evidence="8" id="KW-0829">Tyrosine-protein kinase</keyword>
<evidence type="ECO:0000256" key="4">
    <source>
        <dbReference type="ARBA" id="ARBA00022741"/>
    </source>
</evidence>
<dbReference type="GO" id="GO:0043235">
    <property type="term" value="C:receptor complex"/>
    <property type="evidence" value="ECO:0007669"/>
    <property type="project" value="TreeGrafter"/>
</dbReference>
<dbReference type="GO" id="GO:0030182">
    <property type="term" value="P:neuron differentiation"/>
    <property type="evidence" value="ECO:0007669"/>
    <property type="project" value="UniProtKB-ARBA"/>
</dbReference>
<evidence type="ECO:0000256" key="3">
    <source>
        <dbReference type="ARBA" id="ARBA00022679"/>
    </source>
</evidence>
<comment type="subcellular location">
    <subcellularLocation>
        <location evidence="2">Endomembrane system</location>
    </subcellularLocation>
    <subcellularLocation>
        <location evidence="1">Membrane</location>
        <topology evidence="1">Single-pass membrane protein</topology>
    </subcellularLocation>
</comment>
<feature type="chain" id="PRO_5035248927" description="Protein kinase domain-containing protein" evidence="12">
    <location>
        <begin position="19"/>
        <end position="897"/>
    </location>
</feature>
<dbReference type="PROSITE" id="PS50011">
    <property type="entry name" value="PROTEIN_KINASE_DOM"/>
    <property type="match status" value="1"/>
</dbReference>
<dbReference type="EMBL" id="CAJVCH010527433">
    <property type="protein sequence ID" value="CAG7822780.1"/>
    <property type="molecule type" value="Genomic_DNA"/>
</dbReference>
<dbReference type="GO" id="GO:0048468">
    <property type="term" value="P:cell development"/>
    <property type="evidence" value="ECO:0007669"/>
    <property type="project" value="UniProtKB-ARBA"/>
</dbReference>
<evidence type="ECO:0000256" key="10">
    <source>
        <dbReference type="PROSITE-ProRule" id="PRU10141"/>
    </source>
</evidence>
<dbReference type="InterPro" id="IPR017441">
    <property type="entry name" value="Protein_kinase_ATP_BS"/>
</dbReference>
<feature type="binding site" evidence="10">
    <location>
        <position position="630"/>
    </location>
    <ligand>
        <name>ATP</name>
        <dbReference type="ChEBI" id="CHEBI:30616"/>
    </ligand>
</feature>
<dbReference type="PROSITE" id="PS00107">
    <property type="entry name" value="PROTEIN_KINASE_ATP"/>
    <property type="match status" value="1"/>
</dbReference>
<dbReference type="InterPro" id="IPR008266">
    <property type="entry name" value="Tyr_kinase_AS"/>
</dbReference>
<comment type="catalytic activity">
    <reaction evidence="9">
        <text>L-tyrosyl-[protein] + ATP = O-phospho-L-tyrosyl-[protein] + ADP + H(+)</text>
        <dbReference type="Rhea" id="RHEA:10596"/>
        <dbReference type="Rhea" id="RHEA-COMP:10136"/>
        <dbReference type="Rhea" id="RHEA-COMP:20101"/>
        <dbReference type="ChEBI" id="CHEBI:15378"/>
        <dbReference type="ChEBI" id="CHEBI:30616"/>
        <dbReference type="ChEBI" id="CHEBI:46858"/>
        <dbReference type="ChEBI" id="CHEBI:61978"/>
        <dbReference type="ChEBI" id="CHEBI:456216"/>
        <dbReference type="EC" id="2.7.10.1"/>
    </reaction>
</comment>
<accession>A0A8J2PUG7</accession>
<keyword evidence="11" id="KW-0812">Transmembrane</keyword>
<dbReference type="Proteomes" id="UP000708208">
    <property type="component" value="Unassembled WGS sequence"/>
</dbReference>
<keyword evidence="7 11" id="KW-0472">Membrane</keyword>
<keyword evidence="11" id="KW-1133">Transmembrane helix</keyword>
<keyword evidence="6 10" id="KW-0067">ATP-binding</keyword>
<keyword evidence="15" id="KW-1185">Reference proteome</keyword>
<dbReference type="FunFam" id="1.10.510.10:FF:001512">
    <property type="entry name" value="Receptor tyrosine-protein kinase erbB-2"/>
    <property type="match status" value="1"/>
</dbReference>
<feature type="domain" description="Protein kinase" evidence="13">
    <location>
        <begin position="603"/>
        <end position="892"/>
    </location>
</feature>
<evidence type="ECO:0000256" key="6">
    <source>
        <dbReference type="ARBA" id="ARBA00022840"/>
    </source>
</evidence>
<dbReference type="GO" id="GO:0007169">
    <property type="term" value="P:cell surface receptor protein tyrosine kinase signaling pathway"/>
    <property type="evidence" value="ECO:0007669"/>
    <property type="project" value="TreeGrafter"/>
</dbReference>
<evidence type="ECO:0000256" key="5">
    <source>
        <dbReference type="ARBA" id="ARBA00022777"/>
    </source>
</evidence>
<comment type="caution">
    <text evidence="14">The sequence shown here is derived from an EMBL/GenBank/DDBJ whole genome shotgun (WGS) entry which is preliminary data.</text>
</comment>
<dbReference type="InterPro" id="IPR001245">
    <property type="entry name" value="Ser-Thr/Tyr_kinase_cat_dom"/>
</dbReference>
<dbReference type="CDD" id="cd00192">
    <property type="entry name" value="PTKc"/>
    <property type="match status" value="1"/>
</dbReference>
<proteinExistence type="predicted"/>
<dbReference type="AlphaFoldDB" id="A0A8J2PUG7"/>
<keyword evidence="12" id="KW-0732">Signal</keyword>
<keyword evidence="5" id="KW-0418">Kinase</keyword>
<keyword evidence="3" id="KW-0808">Transferase</keyword>
<gene>
    <name evidence="14" type="ORF">AFUS01_LOCUS33033</name>
</gene>
<dbReference type="GO" id="GO:0051130">
    <property type="term" value="P:positive regulation of cellular component organization"/>
    <property type="evidence" value="ECO:0007669"/>
    <property type="project" value="UniProtKB-ARBA"/>
</dbReference>